<feature type="transmembrane region" description="Helical" evidence="7">
    <location>
        <begin position="325"/>
        <end position="346"/>
    </location>
</feature>
<dbReference type="InterPro" id="IPR050250">
    <property type="entry name" value="Macrolide_Exporter_MacB"/>
</dbReference>
<feature type="transmembrane region" description="Helical" evidence="7">
    <location>
        <begin position="686"/>
        <end position="707"/>
    </location>
</feature>
<protein>
    <submittedName>
        <fullName evidence="10">Putative permease</fullName>
    </submittedName>
</protein>
<feature type="transmembrane region" description="Helical" evidence="7">
    <location>
        <begin position="366"/>
        <end position="387"/>
    </location>
</feature>
<name>A0A841JY69_9BACT</name>
<evidence type="ECO:0000256" key="1">
    <source>
        <dbReference type="ARBA" id="ARBA00004651"/>
    </source>
</evidence>
<evidence type="ECO:0000256" key="4">
    <source>
        <dbReference type="ARBA" id="ARBA00022989"/>
    </source>
</evidence>
<dbReference type="GO" id="GO:0005886">
    <property type="term" value="C:plasma membrane"/>
    <property type="evidence" value="ECO:0007669"/>
    <property type="project" value="UniProtKB-SubCell"/>
</dbReference>
<evidence type="ECO:0000259" key="8">
    <source>
        <dbReference type="Pfam" id="PF02687"/>
    </source>
</evidence>
<gene>
    <name evidence="10" type="ORF">HNQ77_004060</name>
</gene>
<evidence type="ECO:0000256" key="5">
    <source>
        <dbReference type="ARBA" id="ARBA00023136"/>
    </source>
</evidence>
<dbReference type="RefSeq" id="WP_050061064.1">
    <property type="nucleotide sequence ID" value="NZ_JACHEK010000008.1"/>
</dbReference>
<dbReference type="EMBL" id="JACHEK010000008">
    <property type="protein sequence ID" value="MBB6146090.1"/>
    <property type="molecule type" value="Genomic_DNA"/>
</dbReference>
<keyword evidence="3 7" id="KW-0812">Transmembrane</keyword>
<feature type="transmembrane region" description="Helical" evidence="7">
    <location>
        <begin position="269"/>
        <end position="294"/>
    </location>
</feature>
<evidence type="ECO:0000256" key="6">
    <source>
        <dbReference type="ARBA" id="ARBA00038076"/>
    </source>
</evidence>
<reference evidence="10 11" key="1">
    <citation type="submission" date="2020-08" db="EMBL/GenBank/DDBJ databases">
        <title>Genomic Encyclopedia of Type Strains, Phase IV (KMG-IV): sequencing the most valuable type-strain genomes for metagenomic binning, comparative biology and taxonomic classification.</title>
        <authorList>
            <person name="Goeker M."/>
        </authorList>
    </citation>
    <scope>NUCLEOTIDE SEQUENCE [LARGE SCALE GENOMIC DNA]</scope>
    <source>
        <strain evidence="10 11">DSM 103733</strain>
    </source>
</reference>
<feature type="domain" description="ABC3 transporter permease C-terminal" evidence="8">
    <location>
        <begin position="690"/>
        <end position="803"/>
    </location>
</feature>
<evidence type="ECO:0000256" key="7">
    <source>
        <dbReference type="SAM" id="Phobius"/>
    </source>
</evidence>
<evidence type="ECO:0000256" key="2">
    <source>
        <dbReference type="ARBA" id="ARBA00022475"/>
    </source>
</evidence>
<dbReference type="InterPro" id="IPR003838">
    <property type="entry name" value="ABC3_permease_C"/>
</dbReference>
<dbReference type="Pfam" id="PF12704">
    <property type="entry name" value="MacB_PCD"/>
    <property type="match status" value="1"/>
</dbReference>
<keyword evidence="4 7" id="KW-1133">Transmembrane helix</keyword>
<dbReference type="OrthoDB" id="102443at2"/>
<evidence type="ECO:0000313" key="11">
    <source>
        <dbReference type="Proteomes" id="UP000538666"/>
    </source>
</evidence>
<dbReference type="GO" id="GO:0022857">
    <property type="term" value="F:transmembrane transporter activity"/>
    <property type="evidence" value="ECO:0007669"/>
    <property type="project" value="TreeGrafter"/>
</dbReference>
<comment type="similarity">
    <text evidence="6">Belongs to the ABC-4 integral membrane protein family.</text>
</comment>
<keyword evidence="5 7" id="KW-0472">Membrane</keyword>
<feature type="domain" description="ABC3 transporter permease C-terminal" evidence="8">
    <location>
        <begin position="276"/>
        <end position="393"/>
    </location>
</feature>
<keyword evidence="2" id="KW-1003">Cell membrane</keyword>
<feature type="transmembrane region" description="Helical" evidence="7">
    <location>
        <begin position="417"/>
        <end position="439"/>
    </location>
</feature>
<proteinExistence type="inferred from homology"/>
<dbReference type="Pfam" id="PF02687">
    <property type="entry name" value="FtsX"/>
    <property type="match status" value="2"/>
</dbReference>
<dbReference type="InterPro" id="IPR025857">
    <property type="entry name" value="MacB_PCD"/>
</dbReference>
<dbReference type="PANTHER" id="PTHR30572">
    <property type="entry name" value="MEMBRANE COMPONENT OF TRANSPORTER-RELATED"/>
    <property type="match status" value="1"/>
</dbReference>
<organism evidence="10 11">
    <name type="scientific">Silvibacterium bohemicum</name>
    <dbReference type="NCBI Taxonomy" id="1577686"/>
    <lineage>
        <taxon>Bacteria</taxon>
        <taxon>Pseudomonadati</taxon>
        <taxon>Acidobacteriota</taxon>
        <taxon>Terriglobia</taxon>
        <taxon>Terriglobales</taxon>
        <taxon>Acidobacteriaceae</taxon>
        <taxon>Silvibacterium</taxon>
    </lineage>
</organism>
<dbReference type="PANTHER" id="PTHR30572:SF4">
    <property type="entry name" value="ABC TRANSPORTER PERMEASE YTRF"/>
    <property type="match status" value="1"/>
</dbReference>
<comment type="subcellular location">
    <subcellularLocation>
        <location evidence="1">Cell membrane</location>
        <topology evidence="1">Multi-pass membrane protein</topology>
    </subcellularLocation>
</comment>
<dbReference type="NCBIfam" id="TIGR03434">
    <property type="entry name" value="ADOP"/>
    <property type="match status" value="1"/>
</dbReference>
<accession>A0A841JY69</accession>
<evidence type="ECO:0000256" key="3">
    <source>
        <dbReference type="ARBA" id="ARBA00022692"/>
    </source>
</evidence>
<feature type="transmembrane region" description="Helical" evidence="7">
    <location>
        <begin position="21"/>
        <end position="43"/>
    </location>
</feature>
<feature type="transmembrane region" description="Helical" evidence="7">
    <location>
        <begin position="773"/>
        <end position="795"/>
    </location>
</feature>
<comment type="caution">
    <text evidence="10">The sequence shown here is derived from an EMBL/GenBank/DDBJ whole genome shotgun (WGS) entry which is preliminary data.</text>
</comment>
<sequence>MTTLLQDIHYALRLARKSPGFTLIAVLTLALGAGAATAIFSVVDAVLLRPLPYDHPELIYAPQTLAKEGYNQPFSYASFKDVQGQNHSFAALSGVWTANGVNLQTPSGPVALKSVEGSDNFFDVFGIHPILGRTFRAGEDQPGKGSVVVLSYQVWQTNFGGDPSVLGRTVQLDGKPYTCIGVMPADFRYPLNASSAIYIPLSVRWGNSRGSHWLHTVGRLKPGVTRQQAQADLNAVMANLGRAYPDTDAGRRLQLISVEDGVNGSTSGALWALSAAVLAVLLIGCINVAGLLMARGVKREREMALRTAVGASRSRIIRQVLSEGLLLAVFGAAGAILFASLLLAALRTFMIHAIARGSEVHIDAQVLIAAVLISTLTSVVASLAPALRLSGADPNRALKSGGNTGTAQAQHRLRSGFIVTQVALSLVLLAVAGVLLHMVGGYRNANLRFDAKHILAAEIDLSPGRYEGRNIWADFYQPMLDRVAHIPGVRAAGLINLVPIQSWGSNSEIHVTGQPPYPPNEVTLAENRFVSEGYFDAMGIRLVQGRRLSPAADIASNKAGTMVVNQAFVKKFIPKGLVPVGQHIDDSDKADEKTGIVGVVTDVRQDLMEAPLPEMDWLYSELSAKDQGQMLLNSSLIVRTGGDPKAVISSLRGIFHDVDATLPFRTPETMDEIISDELVMQRMEGWLFGIFASLAALLAMIGLYGLISHEVELGTRDIGVRMALGASRGGVLAMVLRRVTLLLLGGVAAGFLLTVAARKLIASVAVIHFGHEGLLLGSLAVGLMLAGLLAALLPARRAASIEPMKALRSE</sequence>
<dbReference type="Proteomes" id="UP000538666">
    <property type="component" value="Unassembled WGS sequence"/>
</dbReference>
<evidence type="ECO:0000259" key="9">
    <source>
        <dbReference type="Pfam" id="PF12704"/>
    </source>
</evidence>
<evidence type="ECO:0000313" key="10">
    <source>
        <dbReference type="EMBL" id="MBB6146090.1"/>
    </source>
</evidence>
<keyword evidence="11" id="KW-1185">Reference proteome</keyword>
<feature type="transmembrane region" description="Helical" evidence="7">
    <location>
        <begin position="741"/>
        <end position="761"/>
    </location>
</feature>
<dbReference type="AlphaFoldDB" id="A0A841JY69"/>
<dbReference type="InterPro" id="IPR017800">
    <property type="entry name" value="ADOP"/>
</dbReference>
<feature type="domain" description="MacB-like periplasmic core" evidence="9">
    <location>
        <begin position="22"/>
        <end position="235"/>
    </location>
</feature>